<dbReference type="InterPro" id="IPR013766">
    <property type="entry name" value="Thioredoxin_domain"/>
</dbReference>
<dbReference type="Gene3D" id="3.40.30.10">
    <property type="entry name" value="Glutaredoxin"/>
    <property type="match status" value="1"/>
</dbReference>
<dbReference type="GO" id="GO:0016853">
    <property type="term" value="F:isomerase activity"/>
    <property type="evidence" value="ECO:0007669"/>
    <property type="project" value="UniProtKB-KW"/>
</dbReference>
<reference evidence="3 4" key="1">
    <citation type="submission" date="2016-08" db="EMBL/GenBank/DDBJ databases">
        <authorList>
            <person name="Seilhamer J.J."/>
        </authorList>
    </citation>
    <scope>NUCLEOTIDE SEQUENCE [LARGE SCALE GENOMIC DNA]</scope>
    <source>
        <strain evidence="3 4">A37T2</strain>
    </source>
</reference>
<dbReference type="GO" id="GO:0016491">
    <property type="term" value="F:oxidoreductase activity"/>
    <property type="evidence" value="ECO:0007669"/>
    <property type="project" value="InterPro"/>
</dbReference>
<accession>A0A1C4FC13</accession>
<dbReference type="InterPro" id="IPR036249">
    <property type="entry name" value="Thioredoxin-like_sf"/>
</dbReference>
<dbReference type="STRING" id="1335309.GA0116948_11346"/>
<feature type="domain" description="Thioredoxin" evidence="2">
    <location>
        <begin position="359"/>
        <end position="501"/>
    </location>
</feature>
<dbReference type="InterPro" id="IPR050553">
    <property type="entry name" value="Thioredoxin_ResA/DsbE_sf"/>
</dbReference>
<dbReference type="InterPro" id="IPR017937">
    <property type="entry name" value="Thioredoxin_CS"/>
</dbReference>
<dbReference type="SUPFAM" id="SSF52833">
    <property type="entry name" value="Thioredoxin-like"/>
    <property type="match status" value="1"/>
</dbReference>
<evidence type="ECO:0000259" key="2">
    <source>
        <dbReference type="PROSITE" id="PS51352"/>
    </source>
</evidence>
<dbReference type="RefSeq" id="WP_089714102.1">
    <property type="nucleotide sequence ID" value="NZ_FMAR01000013.1"/>
</dbReference>
<dbReference type="EMBL" id="FMAR01000013">
    <property type="protein sequence ID" value="SCC53410.1"/>
    <property type="molecule type" value="Genomic_DNA"/>
</dbReference>
<dbReference type="AlphaFoldDB" id="A0A1C4FC13"/>
<evidence type="ECO:0000256" key="1">
    <source>
        <dbReference type="ARBA" id="ARBA00023284"/>
    </source>
</evidence>
<dbReference type="GO" id="GO:0016209">
    <property type="term" value="F:antioxidant activity"/>
    <property type="evidence" value="ECO:0007669"/>
    <property type="project" value="InterPro"/>
</dbReference>
<dbReference type="PROSITE" id="PS51352">
    <property type="entry name" value="THIOREDOXIN_2"/>
    <property type="match status" value="1"/>
</dbReference>
<dbReference type="PROSITE" id="PS00194">
    <property type="entry name" value="THIOREDOXIN_1"/>
    <property type="match status" value="1"/>
</dbReference>
<dbReference type="OrthoDB" id="730498at2"/>
<keyword evidence="1" id="KW-0676">Redox-active center</keyword>
<dbReference type="InterPro" id="IPR011990">
    <property type="entry name" value="TPR-like_helical_dom_sf"/>
</dbReference>
<evidence type="ECO:0000313" key="4">
    <source>
        <dbReference type="Proteomes" id="UP000242818"/>
    </source>
</evidence>
<dbReference type="Pfam" id="PF00578">
    <property type="entry name" value="AhpC-TSA"/>
    <property type="match status" value="1"/>
</dbReference>
<organism evidence="3 4">
    <name type="scientific">Chitinophaga costaii</name>
    <dbReference type="NCBI Taxonomy" id="1335309"/>
    <lineage>
        <taxon>Bacteria</taxon>
        <taxon>Pseudomonadati</taxon>
        <taxon>Bacteroidota</taxon>
        <taxon>Chitinophagia</taxon>
        <taxon>Chitinophagales</taxon>
        <taxon>Chitinophagaceae</taxon>
        <taxon>Chitinophaga</taxon>
    </lineage>
</organism>
<dbReference type="SUPFAM" id="SSF48452">
    <property type="entry name" value="TPR-like"/>
    <property type="match status" value="1"/>
</dbReference>
<protein>
    <submittedName>
        <fullName evidence="3">Thiol-disulfide isomerase or thioredoxin</fullName>
    </submittedName>
</protein>
<name>A0A1C4FC13_9BACT</name>
<dbReference type="PANTHER" id="PTHR42852">
    <property type="entry name" value="THIOL:DISULFIDE INTERCHANGE PROTEIN DSBE"/>
    <property type="match status" value="1"/>
</dbReference>
<proteinExistence type="predicted"/>
<evidence type="ECO:0000313" key="3">
    <source>
        <dbReference type="EMBL" id="SCC53410.1"/>
    </source>
</evidence>
<dbReference type="GO" id="GO:0006950">
    <property type="term" value="P:response to stress"/>
    <property type="evidence" value="ECO:0007669"/>
    <property type="project" value="UniProtKB-ARBA"/>
</dbReference>
<dbReference type="PANTHER" id="PTHR42852:SF13">
    <property type="entry name" value="PROTEIN DIPZ"/>
    <property type="match status" value="1"/>
</dbReference>
<dbReference type="InterPro" id="IPR000866">
    <property type="entry name" value="AhpC/TSA"/>
</dbReference>
<sequence>MINFHQLISPAFLVVALLALPASPKAQKKINADSLRAVISKEPANIAAHEMYIDGMMKDTTTLVKQYQQWMKQFPNTAAVPYAYALIYAYQESPAARPFLLKAVQLDPKLAMAWSELAIDAERWGNFRESREYMAKAVAAAPNNPEFLFSYANAFKTSDPEKYHALNEELIQKFPESQQSAQSLYWSASRENDLQKKIALYERLRNDYPLTKFRWSGYAMSDYFDLLLEDNAEAALKLATDILHMPGVDKESQHEFDRKSALANLLIKVNELLAANKTSEAGALLSTARITRWGKEPAILALAKTRVIASAGGPAPAYDSLLAYYIKTPAVRMKTALISYGAQTGKNAGAVDNDILKQLSATSQEANFTLNAYLSPEKVSLKDYQGKVVLLTFWFPGCGPCRGEFPHFENVLGNFKGAPVSYVGINIESTQDAYVIPFIKSSGYSFTPLKDEEANRHNLPVNGAPTNYLIDQQGRIVFKNFMIQDHDAELLLQDMIALLLKKPVS</sequence>
<dbReference type="Gene3D" id="1.25.40.10">
    <property type="entry name" value="Tetratricopeptide repeat domain"/>
    <property type="match status" value="1"/>
</dbReference>
<keyword evidence="4" id="KW-1185">Reference proteome</keyword>
<dbReference type="CDD" id="cd02966">
    <property type="entry name" value="TlpA_like_family"/>
    <property type="match status" value="1"/>
</dbReference>
<dbReference type="Proteomes" id="UP000242818">
    <property type="component" value="Unassembled WGS sequence"/>
</dbReference>
<gene>
    <name evidence="3" type="ORF">GA0116948_11346</name>
</gene>
<keyword evidence="3" id="KW-0413">Isomerase</keyword>